<comment type="caution">
    <text evidence="1">The sequence shown here is derived from an EMBL/GenBank/DDBJ whole genome shotgun (WGS) entry which is preliminary data.</text>
</comment>
<dbReference type="Proteomes" id="UP000015527">
    <property type="component" value="Unassembled WGS sequence"/>
</dbReference>
<dbReference type="AlphaFoldDB" id="T0I7G1"/>
<accession>T0I7G1</accession>
<reference evidence="1 2" key="1">
    <citation type="journal article" date="2013" name="Genome Announc.">
        <title>Genome Sequence of Novosphingobium lindaniclasticum LE124T, Isolated from a Hexachlorocyclohexane Dumpsite.</title>
        <authorList>
            <person name="Saxena A."/>
            <person name="Nayyar N."/>
            <person name="Sangwan N."/>
            <person name="Kumari R."/>
            <person name="Khurana J.P."/>
            <person name="Lal R."/>
        </authorList>
    </citation>
    <scope>NUCLEOTIDE SEQUENCE [LARGE SCALE GENOMIC DNA]</scope>
    <source>
        <strain evidence="1 2">LE124</strain>
    </source>
</reference>
<proteinExistence type="predicted"/>
<sequence>MLSWEGGHSSSAWLERSVEVMRALEELGYTGSELARMTLRIWHRVMSAINVEIASKGKSGQIASDDLEKLTPDTRERVLRLHQVSGREDFYEDLMEFEVSSMIDTIRRQK</sequence>
<dbReference type="EMBL" id="ATHL01000153">
    <property type="protein sequence ID" value="EQB07630.1"/>
    <property type="molecule type" value="Genomic_DNA"/>
</dbReference>
<gene>
    <name evidence="1" type="ORF">L284_22490</name>
</gene>
<name>T0I7G1_9SPHN</name>
<dbReference type="PATRIC" id="fig|1096930.3.peg.4427"/>
<keyword evidence="2" id="KW-1185">Reference proteome</keyword>
<protein>
    <submittedName>
        <fullName evidence="1">Uncharacterized protein</fullName>
    </submittedName>
</protein>
<evidence type="ECO:0000313" key="1">
    <source>
        <dbReference type="EMBL" id="EQB07630.1"/>
    </source>
</evidence>
<evidence type="ECO:0000313" key="2">
    <source>
        <dbReference type="Proteomes" id="UP000015527"/>
    </source>
</evidence>
<organism evidence="1 2">
    <name type="scientific">Novosphingobium lindaniclasticum LE124</name>
    <dbReference type="NCBI Taxonomy" id="1096930"/>
    <lineage>
        <taxon>Bacteria</taxon>
        <taxon>Pseudomonadati</taxon>
        <taxon>Pseudomonadota</taxon>
        <taxon>Alphaproteobacteria</taxon>
        <taxon>Sphingomonadales</taxon>
        <taxon>Sphingomonadaceae</taxon>
        <taxon>Novosphingobium</taxon>
    </lineage>
</organism>